<evidence type="ECO:0000313" key="2">
    <source>
        <dbReference type="Proteomes" id="UP000799755"/>
    </source>
</evidence>
<comment type="caution">
    <text evidence="1">The sequence shown here is derived from an EMBL/GenBank/DDBJ whole genome shotgun (WGS) entry which is preliminary data.</text>
</comment>
<gene>
    <name evidence="1" type="ORF">BDR25DRAFT_353204</name>
</gene>
<dbReference type="Proteomes" id="UP000799755">
    <property type="component" value="Unassembled WGS sequence"/>
</dbReference>
<organism evidence="1 2">
    <name type="scientific">Lindgomyces ingoldianus</name>
    <dbReference type="NCBI Taxonomy" id="673940"/>
    <lineage>
        <taxon>Eukaryota</taxon>
        <taxon>Fungi</taxon>
        <taxon>Dikarya</taxon>
        <taxon>Ascomycota</taxon>
        <taxon>Pezizomycotina</taxon>
        <taxon>Dothideomycetes</taxon>
        <taxon>Pleosporomycetidae</taxon>
        <taxon>Pleosporales</taxon>
        <taxon>Lindgomycetaceae</taxon>
        <taxon>Lindgomyces</taxon>
    </lineage>
</organism>
<protein>
    <submittedName>
        <fullName evidence="1">Uncharacterized protein</fullName>
    </submittedName>
</protein>
<evidence type="ECO:0000313" key="1">
    <source>
        <dbReference type="EMBL" id="KAF2472891.1"/>
    </source>
</evidence>
<reference evidence="1" key="1">
    <citation type="journal article" date="2020" name="Stud. Mycol.">
        <title>101 Dothideomycetes genomes: a test case for predicting lifestyles and emergence of pathogens.</title>
        <authorList>
            <person name="Haridas S."/>
            <person name="Albert R."/>
            <person name="Binder M."/>
            <person name="Bloem J."/>
            <person name="Labutti K."/>
            <person name="Salamov A."/>
            <person name="Andreopoulos B."/>
            <person name="Baker S."/>
            <person name="Barry K."/>
            <person name="Bills G."/>
            <person name="Bluhm B."/>
            <person name="Cannon C."/>
            <person name="Castanera R."/>
            <person name="Culley D."/>
            <person name="Daum C."/>
            <person name="Ezra D."/>
            <person name="Gonzalez J."/>
            <person name="Henrissat B."/>
            <person name="Kuo A."/>
            <person name="Liang C."/>
            <person name="Lipzen A."/>
            <person name="Lutzoni F."/>
            <person name="Magnuson J."/>
            <person name="Mondo S."/>
            <person name="Nolan M."/>
            <person name="Ohm R."/>
            <person name="Pangilinan J."/>
            <person name="Park H.-J."/>
            <person name="Ramirez L."/>
            <person name="Alfaro M."/>
            <person name="Sun H."/>
            <person name="Tritt A."/>
            <person name="Yoshinaga Y."/>
            <person name="Zwiers L.-H."/>
            <person name="Turgeon B."/>
            <person name="Goodwin S."/>
            <person name="Spatafora J."/>
            <person name="Crous P."/>
            <person name="Grigoriev I."/>
        </authorList>
    </citation>
    <scope>NUCLEOTIDE SEQUENCE</scope>
    <source>
        <strain evidence="1">ATCC 200398</strain>
    </source>
</reference>
<dbReference type="EMBL" id="MU003501">
    <property type="protein sequence ID" value="KAF2472891.1"/>
    <property type="molecule type" value="Genomic_DNA"/>
</dbReference>
<sequence length="212" mass="23002">MGDLPKEEPPFYLSPSFLGRVPSPWKEVAKVGLKKFSDLDTARRQTRCGPKPSRYRPTAIRIRPEDHLAAIWIRPGGKPGVAQSHPGGPEAIRIRPGGKPGTAQSHPELNSSCITKLSVLHFSLKQELTTILHSTTTTTTVSARELERSIGLGSMTGHGRLGGWAARKLTIKDEGYLHLLSVAVPELPPPAALRGLLIPRGYVKVYNRGNAG</sequence>
<name>A0ACB6R128_9PLEO</name>
<accession>A0ACB6R128</accession>
<keyword evidence="2" id="KW-1185">Reference proteome</keyword>
<proteinExistence type="predicted"/>